<feature type="compositionally biased region" description="Low complexity" evidence="1">
    <location>
        <begin position="82"/>
        <end position="96"/>
    </location>
</feature>
<dbReference type="EMBL" id="CAJGYO010000003">
    <property type="protein sequence ID" value="CAD6220196.1"/>
    <property type="molecule type" value="Genomic_DNA"/>
</dbReference>
<evidence type="ECO:0000313" key="3">
    <source>
        <dbReference type="Proteomes" id="UP000604825"/>
    </source>
</evidence>
<feature type="region of interest" description="Disordered" evidence="1">
    <location>
        <begin position="1"/>
        <end position="235"/>
    </location>
</feature>
<evidence type="ECO:0000256" key="1">
    <source>
        <dbReference type="SAM" id="MobiDB-lite"/>
    </source>
</evidence>
<feature type="compositionally biased region" description="Basic residues" evidence="1">
    <location>
        <begin position="186"/>
        <end position="201"/>
    </location>
</feature>
<protein>
    <submittedName>
        <fullName evidence="2">Uncharacterized protein</fullName>
    </submittedName>
</protein>
<evidence type="ECO:0000313" key="2">
    <source>
        <dbReference type="EMBL" id="CAD6220196.1"/>
    </source>
</evidence>
<feature type="compositionally biased region" description="Acidic residues" evidence="1">
    <location>
        <begin position="125"/>
        <end position="134"/>
    </location>
</feature>
<comment type="caution">
    <text evidence="2">The sequence shown here is derived from an EMBL/GenBank/DDBJ whole genome shotgun (WGS) entry which is preliminary data.</text>
</comment>
<accession>A0A811N9U5</accession>
<gene>
    <name evidence="2" type="ORF">NCGR_LOCUS13752</name>
</gene>
<reference evidence="2" key="1">
    <citation type="submission" date="2020-10" db="EMBL/GenBank/DDBJ databases">
        <authorList>
            <person name="Han B."/>
            <person name="Lu T."/>
            <person name="Zhao Q."/>
            <person name="Huang X."/>
            <person name="Zhao Y."/>
        </authorList>
    </citation>
    <scope>NUCLEOTIDE SEQUENCE</scope>
</reference>
<organism evidence="2 3">
    <name type="scientific">Miscanthus lutarioriparius</name>
    <dbReference type="NCBI Taxonomy" id="422564"/>
    <lineage>
        <taxon>Eukaryota</taxon>
        <taxon>Viridiplantae</taxon>
        <taxon>Streptophyta</taxon>
        <taxon>Embryophyta</taxon>
        <taxon>Tracheophyta</taxon>
        <taxon>Spermatophyta</taxon>
        <taxon>Magnoliopsida</taxon>
        <taxon>Liliopsida</taxon>
        <taxon>Poales</taxon>
        <taxon>Poaceae</taxon>
        <taxon>PACMAD clade</taxon>
        <taxon>Panicoideae</taxon>
        <taxon>Andropogonodae</taxon>
        <taxon>Andropogoneae</taxon>
        <taxon>Saccharinae</taxon>
        <taxon>Miscanthus</taxon>
    </lineage>
</organism>
<sequence>MWCKWRSAFGEETAKSSRCCSSDPLLSNGTPSPPPPATSPTGKVNPLQPARRGLGWDPAPGLLPTATTGGAGRRRRRRRLHLAPLNPRPRSTSSSRPPTPWTPAGAGRTKATRWVEESDISIYDTDTDADDDAESAQPSRGSYLDAVRRGSPAQASLEAGTSSQQYTCVVKEQPPKAAEAGELQRPSKRKRGKRRPRPRQPVRHDEQAPKHRLCATTSRLRSIGCAQKGEAPTEA</sequence>
<keyword evidence="3" id="KW-1185">Reference proteome</keyword>
<feature type="compositionally biased region" description="Low complexity" evidence="1">
    <location>
        <begin position="58"/>
        <end position="68"/>
    </location>
</feature>
<dbReference type="AlphaFoldDB" id="A0A811N9U5"/>
<proteinExistence type="predicted"/>
<name>A0A811N9U5_9POAL</name>
<feature type="compositionally biased region" description="Basic residues" evidence="1">
    <location>
        <begin position="72"/>
        <end position="81"/>
    </location>
</feature>
<dbReference type="Proteomes" id="UP000604825">
    <property type="component" value="Unassembled WGS sequence"/>
</dbReference>